<feature type="binding site" description="in other chain" evidence="8">
    <location>
        <begin position="132"/>
        <end position="134"/>
    </location>
    <ligand>
        <name>FMN</name>
        <dbReference type="ChEBI" id="CHEBI:58210"/>
        <note>ligand shared between dimeric partners</note>
    </ligand>
</feature>
<dbReference type="AlphaFoldDB" id="A0A5C1YJ55"/>
<name>A0A5C1YJ55_9MICO</name>
<evidence type="ECO:0000256" key="5">
    <source>
        <dbReference type="ARBA" id="ARBA00023002"/>
    </source>
</evidence>
<dbReference type="PIRSF" id="PIRSF000232">
    <property type="entry name" value="YdjA"/>
    <property type="match status" value="1"/>
</dbReference>
<feature type="binding site" evidence="8">
    <location>
        <position position="43"/>
    </location>
    <ligand>
        <name>FMN</name>
        <dbReference type="ChEBI" id="CHEBI:58210"/>
        <note>ligand shared between dimeric partners</note>
    </ligand>
</feature>
<dbReference type="Proteomes" id="UP000324678">
    <property type="component" value="Chromosome"/>
</dbReference>
<evidence type="ECO:0000313" key="10">
    <source>
        <dbReference type="EMBL" id="QEO16244.1"/>
    </source>
</evidence>
<evidence type="ECO:0000256" key="6">
    <source>
        <dbReference type="ARBA" id="ARBA00023027"/>
    </source>
</evidence>
<dbReference type="CDD" id="cd02135">
    <property type="entry name" value="YdjA-like"/>
    <property type="match status" value="1"/>
</dbReference>
<dbReference type="OrthoDB" id="3268470at2"/>
<dbReference type="PANTHER" id="PTHR43821:SF1">
    <property type="entry name" value="NAD(P)H NITROREDUCTASE YDJA-RELATED"/>
    <property type="match status" value="1"/>
</dbReference>
<keyword evidence="2 7" id="KW-0285">Flavoprotein</keyword>
<dbReference type="PANTHER" id="PTHR43821">
    <property type="entry name" value="NAD(P)H NITROREDUCTASE YDJA-RELATED"/>
    <property type="match status" value="1"/>
</dbReference>
<keyword evidence="5 7" id="KW-0560">Oxidoreductase</keyword>
<dbReference type="InterPro" id="IPR052530">
    <property type="entry name" value="NAD(P)H_nitroreductase"/>
</dbReference>
<protein>
    <recommendedName>
        <fullName evidence="7">Putative NAD(P)H nitroreductase</fullName>
        <ecNumber evidence="7">1.-.-.-</ecNumber>
    </recommendedName>
</protein>
<keyword evidence="4 7" id="KW-0521">NADP</keyword>
<gene>
    <name evidence="10" type="ORF">FLP10_13400</name>
</gene>
<reference evidence="10 11" key="1">
    <citation type="submission" date="2019-09" db="EMBL/GenBank/DDBJ databases">
        <title>Genome sequencing of strain KACC 19306.</title>
        <authorList>
            <person name="Heo J."/>
            <person name="Kim S.-J."/>
            <person name="Kim J.-S."/>
            <person name="Hong S.-B."/>
            <person name="Kwon S.-W."/>
        </authorList>
    </citation>
    <scope>NUCLEOTIDE SEQUENCE [LARGE SCALE GENOMIC DNA]</scope>
    <source>
        <strain evidence="10 11">KACC 19306</strain>
    </source>
</reference>
<evidence type="ECO:0000256" key="4">
    <source>
        <dbReference type="ARBA" id="ARBA00022857"/>
    </source>
</evidence>
<evidence type="ECO:0000313" key="11">
    <source>
        <dbReference type="Proteomes" id="UP000324678"/>
    </source>
</evidence>
<feature type="binding site" description="in other chain" evidence="8">
    <location>
        <begin position="14"/>
        <end position="16"/>
    </location>
    <ligand>
        <name>FMN</name>
        <dbReference type="ChEBI" id="CHEBI:58210"/>
        <note>ligand shared between dimeric partners</note>
    </ligand>
</feature>
<dbReference type="EMBL" id="CP043505">
    <property type="protein sequence ID" value="QEO16244.1"/>
    <property type="molecule type" value="Genomic_DNA"/>
</dbReference>
<comment type="similarity">
    <text evidence="1 7">Belongs to the nitroreductase family.</text>
</comment>
<evidence type="ECO:0000256" key="7">
    <source>
        <dbReference type="PIRNR" id="PIRNR000232"/>
    </source>
</evidence>
<evidence type="ECO:0000256" key="3">
    <source>
        <dbReference type="ARBA" id="ARBA00022643"/>
    </source>
</evidence>
<dbReference type="InterPro" id="IPR026021">
    <property type="entry name" value="YdjA-like"/>
</dbReference>
<dbReference type="GO" id="GO:0016491">
    <property type="term" value="F:oxidoreductase activity"/>
    <property type="evidence" value="ECO:0007669"/>
    <property type="project" value="UniProtKB-UniRule"/>
</dbReference>
<dbReference type="InterPro" id="IPR000415">
    <property type="entry name" value="Nitroreductase-like"/>
</dbReference>
<keyword evidence="6 7" id="KW-0520">NAD</keyword>
<proteinExistence type="inferred from homology"/>
<keyword evidence="11" id="KW-1185">Reference proteome</keyword>
<dbReference type="InterPro" id="IPR029479">
    <property type="entry name" value="Nitroreductase"/>
</dbReference>
<keyword evidence="3 7" id="KW-0288">FMN</keyword>
<evidence type="ECO:0000256" key="8">
    <source>
        <dbReference type="PIRSR" id="PIRSR000232-1"/>
    </source>
</evidence>
<evidence type="ECO:0000259" key="9">
    <source>
        <dbReference type="Pfam" id="PF00881"/>
    </source>
</evidence>
<dbReference type="Gene3D" id="3.40.109.10">
    <property type="entry name" value="NADH Oxidase"/>
    <property type="match status" value="1"/>
</dbReference>
<dbReference type="KEGG" id="ail:FLP10_13400"/>
<evidence type="ECO:0000256" key="2">
    <source>
        <dbReference type="ARBA" id="ARBA00022630"/>
    </source>
</evidence>
<sequence length="186" mass="19493">MTTATGAFEAVTRRRSVAKVTAAAPDDDEVLRLLSAAGTVADHAALQPWRVIALRGDARARLGDALADAAGLVGDERAALSAKPLRAPLLLAVAARRREHPKVPGWEQDAAAAGVAHTLSLLLDEAGWGVIWRTGPHIRSAPVAAVHHLAADEHLLGWLYVGGVPEGASRVRRRPIDAAAVFTTLA</sequence>
<dbReference type="Pfam" id="PF00881">
    <property type="entry name" value="Nitroreductase"/>
    <property type="match status" value="1"/>
</dbReference>
<comment type="cofactor">
    <cofactor evidence="8">
        <name>FMN</name>
        <dbReference type="ChEBI" id="CHEBI:58210"/>
    </cofactor>
    <text evidence="8">Binds 1 FMN per subunit.</text>
</comment>
<dbReference type="EC" id="1.-.-.-" evidence="7"/>
<accession>A0A5C1YJ55</accession>
<feature type="domain" description="Nitroreductase" evidence="9">
    <location>
        <begin position="12"/>
        <end position="162"/>
    </location>
</feature>
<organism evidence="10 11">
    <name type="scientific">Agromyces intestinalis</name>
    <dbReference type="NCBI Taxonomy" id="2592652"/>
    <lineage>
        <taxon>Bacteria</taxon>
        <taxon>Bacillati</taxon>
        <taxon>Actinomycetota</taxon>
        <taxon>Actinomycetes</taxon>
        <taxon>Micrococcales</taxon>
        <taxon>Microbacteriaceae</taxon>
        <taxon>Agromyces</taxon>
    </lineage>
</organism>
<dbReference type="SUPFAM" id="SSF55469">
    <property type="entry name" value="FMN-dependent nitroreductase-like"/>
    <property type="match status" value="1"/>
</dbReference>
<evidence type="ECO:0000256" key="1">
    <source>
        <dbReference type="ARBA" id="ARBA00007118"/>
    </source>
</evidence>